<dbReference type="PANTHER" id="PTHR30024">
    <property type="entry name" value="ALIPHATIC SULFONATES-BINDING PROTEIN-RELATED"/>
    <property type="match status" value="1"/>
</dbReference>
<dbReference type="Proteomes" id="UP000565205">
    <property type="component" value="Unassembled WGS sequence"/>
</dbReference>
<dbReference type="SUPFAM" id="SSF53850">
    <property type="entry name" value="Periplasmic binding protein-like II"/>
    <property type="match status" value="1"/>
</dbReference>
<dbReference type="InterPro" id="IPR015168">
    <property type="entry name" value="SsuA/THI5"/>
</dbReference>
<evidence type="ECO:0000313" key="7">
    <source>
        <dbReference type="Proteomes" id="UP000565205"/>
    </source>
</evidence>
<reference evidence="4 6" key="2">
    <citation type="submission" date="2020-08" db="EMBL/GenBank/DDBJ databases">
        <title>Genomic Encyclopedia of Type Strains, Phase III (KMG-III): the genomes of soil and plant-associated and newly described type strains.</title>
        <authorList>
            <person name="Whitman W."/>
        </authorList>
    </citation>
    <scope>NUCLEOTIDE SEQUENCE [LARGE SCALE GENOMIC DNA]</scope>
    <source>
        <strain evidence="4 6">CECT 8088</strain>
    </source>
</reference>
<comment type="caution">
    <text evidence="4">The sequence shown here is derived from an EMBL/GenBank/DDBJ whole genome shotgun (WGS) entry which is preliminary data.</text>
</comment>
<protein>
    <submittedName>
        <fullName evidence="5">ABC transporter substrate-binding protein</fullName>
    </submittedName>
    <submittedName>
        <fullName evidence="4">Sulfonate transport system substrate-binding protein</fullName>
    </submittedName>
</protein>
<accession>A0A839USX7</accession>
<dbReference type="InterPro" id="IPR001638">
    <property type="entry name" value="Solute-binding_3/MltF_N"/>
</dbReference>
<feature type="signal peptide" evidence="2">
    <location>
        <begin position="1"/>
        <end position="24"/>
    </location>
</feature>
<dbReference type="Gene3D" id="3.40.190.10">
    <property type="entry name" value="Periplasmic binding protein-like II"/>
    <property type="match status" value="2"/>
</dbReference>
<feature type="chain" id="PRO_5033940555" evidence="2">
    <location>
        <begin position="25"/>
        <end position="326"/>
    </location>
</feature>
<organism evidence="4 6">
    <name type="scientific">Endobacter medicaginis</name>
    <dbReference type="NCBI Taxonomy" id="1181271"/>
    <lineage>
        <taxon>Bacteria</taxon>
        <taxon>Pseudomonadati</taxon>
        <taxon>Pseudomonadota</taxon>
        <taxon>Alphaproteobacteria</taxon>
        <taxon>Acetobacterales</taxon>
        <taxon>Acetobacteraceae</taxon>
        <taxon>Endobacter</taxon>
    </lineage>
</organism>
<reference evidence="5 7" key="1">
    <citation type="submission" date="2020-06" db="EMBL/GenBank/DDBJ databases">
        <title>Description of novel acetic acid bacteria.</title>
        <authorList>
            <person name="Sombolestani A."/>
        </authorList>
    </citation>
    <scope>NUCLEOTIDE SEQUENCE [LARGE SCALE GENOMIC DNA]</scope>
    <source>
        <strain evidence="5 7">LMG 26838</strain>
    </source>
</reference>
<gene>
    <name evidence="4" type="ORF">FHR90_000710</name>
    <name evidence="5" type="ORF">HUK83_09745</name>
</gene>
<dbReference type="RefSeq" id="WP_176624283.1">
    <property type="nucleotide sequence ID" value="NZ_JABXXQ010000183.1"/>
</dbReference>
<proteinExistence type="inferred from homology"/>
<dbReference type="AlphaFoldDB" id="A0A839USX7"/>
<evidence type="ECO:0000256" key="2">
    <source>
        <dbReference type="SAM" id="SignalP"/>
    </source>
</evidence>
<evidence type="ECO:0000313" key="4">
    <source>
        <dbReference type="EMBL" id="MBB3172896.1"/>
    </source>
</evidence>
<keyword evidence="6" id="KW-1185">Reference proteome</keyword>
<evidence type="ECO:0000256" key="1">
    <source>
        <dbReference type="ARBA" id="ARBA00010742"/>
    </source>
</evidence>
<dbReference type="PANTHER" id="PTHR30024:SF48">
    <property type="entry name" value="ABC TRANSPORTER SUBSTRATE-BINDING PROTEIN"/>
    <property type="match status" value="1"/>
</dbReference>
<keyword evidence="2" id="KW-0732">Signal</keyword>
<name>A0A839USX7_9PROT</name>
<dbReference type="SMART" id="SM00062">
    <property type="entry name" value="PBPb"/>
    <property type="match status" value="1"/>
</dbReference>
<dbReference type="EMBL" id="JACHXV010000002">
    <property type="protein sequence ID" value="MBB3172896.1"/>
    <property type="molecule type" value="Genomic_DNA"/>
</dbReference>
<evidence type="ECO:0000313" key="5">
    <source>
        <dbReference type="EMBL" id="NVN30610.1"/>
    </source>
</evidence>
<dbReference type="Pfam" id="PF09084">
    <property type="entry name" value="NMT1"/>
    <property type="match status" value="1"/>
</dbReference>
<feature type="domain" description="Solute-binding protein family 3/N-terminal" evidence="3">
    <location>
        <begin position="34"/>
        <end position="247"/>
    </location>
</feature>
<evidence type="ECO:0000313" key="6">
    <source>
        <dbReference type="Proteomes" id="UP000557688"/>
    </source>
</evidence>
<dbReference type="EMBL" id="JABXXQ010000183">
    <property type="protein sequence ID" value="NVN30610.1"/>
    <property type="molecule type" value="Genomic_DNA"/>
</dbReference>
<comment type="similarity">
    <text evidence="1">Belongs to the bacterial solute-binding protein SsuA/TauA family.</text>
</comment>
<dbReference type="PROSITE" id="PS51318">
    <property type="entry name" value="TAT"/>
    <property type="match status" value="1"/>
</dbReference>
<dbReference type="Proteomes" id="UP000557688">
    <property type="component" value="Unassembled WGS sequence"/>
</dbReference>
<dbReference type="InterPro" id="IPR006311">
    <property type="entry name" value="TAT_signal"/>
</dbReference>
<evidence type="ECO:0000259" key="3">
    <source>
        <dbReference type="SMART" id="SM00062"/>
    </source>
</evidence>
<sequence>MTVLSRRRLLIGAAAAAAVQPAIAAPSAIPADFTLRVGTYRGADATLLRGTGLDHAPYRIAFNEFSGGNLITQAINAGALDLGTWSEIPLVFAAAADARVRVVATLEGPTANQAVLVPQDSRARSIADLRGRRVGYIRATTSQYFLIRMLAQHGLGLADVEAISLGYAEGLAAFHSGAIDAWATYGYAIATLEAQGSARVLQNAVGILSGNYLIGVDPDRLGDAGFRAAASDYIDRIGRAYAILDADKPRWSKLLAPAVSVPEPIALAYLREEEQPYRVRAIRPADIASAQNVADTFIAQGLLPKGTSVAAYFSDALPPREPGRQG</sequence>